<reference evidence="1" key="1">
    <citation type="submission" date="2022-04" db="EMBL/GenBank/DDBJ databases">
        <title>Carnegiea gigantea Genome sequencing and assembly v2.</title>
        <authorList>
            <person name="Copetti D."/>
            <person name="Sanderson M.J."/>
            <person name="Burquez A."/>
            <person name="Wojciechowski M.F."/>
        </authorList>
    </citation>
    <scope>NUCLEOTIDE SEQUENCE</scope>
    <source>
        <strain evidence="1">SGP5-SGP5p</strain>
        <tissue evidence="1">Aerial part</tissue>
    </source>
</reference>
<evidence type="ECO:0000313" key="2">
    <source>
        <dbReference type="Proteomes" id="UP001153076"/>
    </source>
</evidence>
<organism evidence="1 2">
    <name type="scientific">Carnegiea gigantea</name>
    <dbReference type="NCBI Taxonomy" id="171969"/>
    <lineage>
        <taxon>Eukaryota</taxon>
        <taxon>Viridiplantae</taxon>
        <taxon>Streptophyta</taxon>
        <taxon>Embryophyta</taxon>
        <taxon>Tracheophyta</taxon>
        <taxon>Spermatophyta</taxon>
        <taxon>Magnoliopsida</taxon>
        <taxon>eudicotyledons</taxon>
        <taxon>Gunneridae</taxon>
        <taxon>Pentapetalae</taxon>
        <taxon>Caryophyllales</taxon>
        <taxon>Cactineae</taxon>
        <taxon>Cactaceae</taxon>
        <taxon>Cactoideae</taxon>
        <taxon>Echinocereeae</taxon>
        <taxon>Carnegiea</taxon>
    </lineage>
</organism>
<accession>A0A9Q1KC57</accession>
<evidence type="ECO:0000313" key="1">
    <source>
        <dbReference type="EMBL" id="KAJ8441401.1"/>
    </source>
</evidence>
<name>A0A9Q1KC57_9CARY</name>
<proteinExistence type="predicted"/>
<gene>
    <name evidence="1" type="ORF">Cgig2_002360</name>
</gene>
<dbReference type="EMBL" id="JAKOGI010000167">
    <property type="protein sequence ID" value="KAJ8441401.1"/>
    <property type="molecule type" value="Genomic_DNA"/>
</dbReference>
<comment type="caution">
    <text evidence="1">The sequence shown here is derived from an EMBL/GenBank/DDBJ whole genome shotgun (WGS) entry which is preliminary data.</text>
</comment>
<sequence>MPSSAASSPGHACKSCPCFSDCERVCNYGYRCMIASMTVKNSIRRYARYKRFDKPEGCDFFEWVDDSLCDKVMPNVVGLMMRNDSLLRENEQMMKCLKDWECDKKNLTRMKEKNVVLKMEVKVCHNTESLPVVAGQRGPTVAYQATNVLNLNGILELFKKVNGMLTKELKPTT</sequence>
<dbReference type="Proteomes" id="UP001153076">
    <property type="component" value="Unassembled WGS sequence"/>
</dbReference>
<dbReference type="OrthoDB" id="2822301at2759"/>
<keyword evidence="2" id="KW-1185">Reference proteome</keyword>
<dbReference type="AlphaFoldDB" id="A0A9Q1KC57"/>
<protein>
    <submittedName>
        <fullName evidence="1">Uncharacterized protein</fullName>
    </submittedName>
</protein>